<comment type="similarity">
    <text evidence="2">Belongs to the outer membrane factor (OMF) (TC 1.B.17) family.</text>
</comment>
<dbReference type="PANTHER" id="PTHR30026">
    <property type="entry name" value="OUTER MEMBRANE PROTEIN TOLC"/>
    <property type="match status" value="1"/>
</dbReference>
<reference evidence="9" key="1">
    <citation type="submission" date="2022-08" db="EMBL/GenBank/DDBJ databases">
        <title>Genomic Encyclopedia of Type Strains, Phase V (KMG-V): Genome sequencing to study the core and pangenomes of soil and plant-associated prokaryotes.</title>
        <authorList>
            <person name="Whitman W."/>
        </authorList>
    </citation>
    <scope>NUCLEOTIDE SEQUENCE</scope>
    <source>
        <strain evidence="9">SP2017</strain>
    </source>
</reference>
<keyword evidence="8" id="KW-0175">Coiled coil</keyword>
<keyword evidence="6" id="KW-0472">Membrane</keyword>
<dbReference type="GO" id="GO:0015562">
    <property type="term" value="F:efflux transmembrane transporter activity"/>
    <property type="evidence" value="ECO:0007669"/>
    <property type="project" value="InterPro"/>
</dbReference>
<sequence>MFHAAAQGNPSLRVARLRSDAREKRGDQVGALPDPTVGGTVFSFPIVTARGEQRTQWRVQQAIPFPGKRSLRRTVADLGADVAAANADALEQDLALRIRRAYYTLVRVQAHERSIRRFQADLKQFEQAATSQYEVGEEGQSAILKAQIERQRLETRLEGLAADRQSALQTLSRLTGREGLARRDPVAEIGTRPETDPVEPARALDRRPEATKIQRRIERSEREAELAKKEQWPDVTVGVQYFDIAPADLTPAMNGRDALALSVGIKVPLWRSKQTAAIQEAEIERQRAKTELASFRLELRTRLSDLQQQMERREQQLTLLDETLLPKAETALETTLSGYRTGQSDFLDLLDAERTLFQLRLQRATAYTRLLKTEAKWERAAGRVDLTGAAE</sequence>
<dbReference type="GO" id="GO:0015288">
    <property type="term" value="F:porin activity"/>
    <property type="evidence" value="ECO:0007669"/>
    <property type="project" value="TreeGrafter"/>
</dbReference>
<dbReference type="GO" id="GO:0009279">
    <property type="term" value="C:cell outer membrane"/>
    <property type="evidence" value="ECO:0007669"/>
    <property type="project" value="UniProtKB-SubCell"/>
</dbReference>
<dbReference type="GO" id="GO:1990281">
    <property type="term" value="C:efflux pump complex"/>
    <property type="evidence" value="ECO:0007669"/>
    <property type="project" value="TreeGrafter"/>
</dbReference>
<evidence type="ECO:0000313" key="9">
    <source>
        <dbReference type="EMBL" id="MCS3952758.1"/>
    </source>
</evidence>
<dbReference type="RefSeq" id="WP_180984920.1">
    <property type="nucleotide sequence ID" value="NZ_JACIFB010000033.1"/>
</dbReference>
<evidence type="ECO:0000256" key="5">
    <source>
        <dbReference type="ARBA" id="ARBA00022692"/>
    </source>
</evidence>
<comment type="caution">
    <text evidence="9">The sequence shown here is derived from an EMBL/GenBank/DDBJ whole genome shotgun (WGS) entry which is preliminary data.</text>
</comment>
<dbReference type="InterPro" id="IPR051906">
    <property type="entry name" value="TolC-like"/>
</dbReference>
<evidence type="ECO:0000256" key="1">
    <source>
        <dbReference type="ARBA" id="ARBA00004442"/>
    </source>
</evidence>
<evidence type="ECO:0000256" key="7">
    <source>
        <dbReference type="ARBA" id="ARBA00023237"/>
    </source>
</evidence>
<evidence type="ECO:0000256" key="2">
    <source>
        <dbReference type="ARBA" id="ARBA00007613"/>
    </source>
</evidence>
<evidence type="ECO:0000256" key="8">
    <source>
        <dbReference type="SAM" id="Coils"/>
    </source>
</evidence>
<keyword evidence="3" id="KW-0813">Transport</keyword>
<comment type="subcellular location">
    <subcellularLocation>
        <location evidence="1">Cell outer membrane</location>
    </subcellularLocation>
</comment>
<evidence type="ECO:0000256" key="6">
    <source>
        <dbReference type="ARBA" id="ARBA00023136"/>
    </source>
</evidence>
<name>A0A9X2Z5F9_9BACT</name>
<dbReference type="SUPFAM" id="SSF56954">
    <property type="entry name" value="Outer membrane efflux proteins (OEP)"/>
    <property type="match status" value="1"/>
</dbReference>
<dbReference type="EMBL" id="JANUBB010000012">
    <property type="protein sequence ID" value="MCS3952758.1"/>
    <property type="molecule type" value="Genomic_DNA"/>
</dbReference>
<evidence type="ECO:0000313" key="10">
    <source>
        <dbReference type="Proteomes" id="UP001155010"/>
    </source>
</evidence>
<gene>
    <name evidence="9" type="ORF">GGP83_002731</name>
</gene>
<evidence type="ECO:0000256" key="4">
    <source>
        <dbReference type="ARBA" id="ARBA00022452"/>
    </source>
</evidence>
<dbReference type="Gene3D" id="1.20.1600.10">
    <property type="entry name" value="Outer membrane efflux proteins (OEP)"/>
    <property type="match status" value="1"/>
</dbReference>
<accession>A0A9X2Z5F9</accession>
<proteinExistence type="inferred from homology"/>
<evidence type="ECO:0000256" key="3">
    <source>
        <dbReference type="ARBA" id="ARBA00022448"/>
    </source>
</evidence>
<keyword evidence="4" id="KW-1134">Transmembrane beta strand</keyword>
<organism evidence="9 10">
    <name type="scientific">Salinibacter ruber</name>
    <dbReference type="NCBI Taxonomy" id="146919"/>
    <lineage>
        <taxon>Bacteria</taxon>
        <taxon>Pseudomonadati</taxon>
        <taxon>Rhodothermota</taxon>
        <taxon>Rhodothermia</taxon>
        <taxon>Rhodothermales</taxon>
        <taxon>Salinibacteraceae</taxon>
        <taxon>Salinibacter</taxon>
    </lineage>
</organism>
<keyword evidence="5" id="KW-0812">Transmembrane</keyword>
<dbReference type="PANTHER" id="PTHR30026:SF20">
    <property type="entry name" value="OUTER MEMBRANE PROTEIN TOLC"/>
    <property type="match status" value="1"/>
</dbReference>
<keyword evidence="7" id="KW-0998">Cell outer membrane</keyword>
<feature type="coiled-coil region" evidence="8">
    <location>
        <begin position="108"/>
        <end position="170"/>
    </location>
</feature>
<protein>
    <submittedName>
        <fullName evidence="9">Outer membrane protein TolC</fullName>
    </submittedName>
</protein>
<feature type="coiled-coil region" evidence="8">
    <location>
        <begin position="271"/>
        <end position="323"/>
    </location>
</feature>
<dbReference type="AlphaFoldDB" id="A0A9X2Z5F9"/>
<dbReference type="Pfam" id="PF02321">
    <property type="entry name" value="OEP"/>
    <property type="match status" value="1"/>
</dbReference>
<dbReference type="Proteomes" id="UP001155010">
    <property type="component" value="Unassembled WGS sequence"/>
</dbReference>
<dbReference type="InterPro" id="IPR003423">
    <property type="entry name" value="OMP_efflux"/>
</dbReference>